<name>A0ABN7NT32_TIMPD</name>
<organism evidence="2 3">
    <name type="scientific">Timema podura</name>
    <name type="common">Walking stick</name>
    <dbReference type="NCBI Taxonomy" id="61482"/>
    <lineage>
        <taxon>Eukaryota</taxon>
        <taxon>Metazoa</taxon>
        <taxon>Ecdysozoa</taxon>
        <taxon>Arthropoda</taxon>
        <taxon>Hexapoda</taxon>
        <taxon>Insecta</taxon>
        <taxon>Pterygota</taxon>
        <taxon>Neoptera</taxon>
        <taxon>Polyneoptera</taxon>
        <taxon>Phasmatodea</taxon>
        <taxon>Timematodea</taxon>
        <taxon>Timematoidea</taxon>
        <taxon>Timematidae</taxon>
        <taxon>Timema</taxon>
    </lineage>
</organism>
<comment type="caution">
    <text evidence="2">The sequence shown here is derived from an EMBL/GenBank/DDBJ whole genome shotgun (WGS) entry which is preliminary data.</text>
</comment>
<keyword evidence="3" id="KW-1185">Reference proteome</keyword>
<dbReference type="InterPro" id="IPR013783">
    <property type="entry name" value="Ig-like_fold"/>
</dbReference>
<evidence type="ECO:0000313" key="3">
    <source>
        <dbReference type="Proteomes" id="UP001153148"/>
    </source>
</evidence>
<feature type="domain" description="Ig-like" evidence="1">
    <location>
        <begin position="73"/>
        <end position="109"/>
    </location>
</feature>
<dbReference type="InterPro" id="IPR007110">
    <property type="entry name" value="Ig-like_dom"/>
</dbReference>
<dbReference type="PROSITE" id="PS50835">
    <property type="entry name" value="IG_LIKE"/>
    <property type="match status" value="1"/>
</dbReference>
<gene>
    <name evidence="2" type="ORF">TPAB3V08_LOCUS3166</name>
</gene>
<evidence type="ECO:0000313" key="2">
    <source>
        <dbReference type="EMBL" id="CAG2056171.1"/>
    </source>
</evidence>
<sequence length="221" mass="24681">MHLNTSKYVIGGNPTLRGKHKQLKGDYKFLETIHPSIPSSPSPPLNPFRTANTYAPFSRVFTNPYVFEDQVRPLKLELSGLEHHVVQGTIVVLKCDVIGARPRANITWYNGTKALPEGGPIVTNYDLQARRRERMCSTQLEHFKTSQTSLLYPYMKNMRQLRATQTQPGTFQSCRSQSTLRKGGGVPLIGLQSPTFSAGRRRKTSALAHSTNLGGSKDAWI</sequence>
<dbReference type="EMBL" id="CAJPIN010003459">
    <property type="protein sequence ID" value="CAG2056171.1"/>
    <property type="molecule type" value="Genomic_DNA"/>
</dbReference>
<protein>
    <recommendedName>
        <fullName evidence="1">Ig-like domain-containing protein</fullName>
    </recommendedName>
</protein>
<reference evidence="2" key="1">
    <citation type="submission" date="2021-03" db="EMBL/GenBank/DDBJ databases">
        <authorList>
            <person name="Tran Van P."/>
        </authorList>
    </citation>
    <scope>NUCLEOTIDE SEQUENCE</scope>
</reference>
<dbReference type="InterPro" id="IPR036179">
    <property type="entry name" value="Ig-like_dom_sf"/>
</dbReference>
<dbReference type="SUPFAM" id="SSF48726">
    <property type="entry name" value="Immunoglobulin"/>
    <property type="match status" value="1"/>
</dbReference>
<dbReference type="Proteomes" id="UP001153148">
    <property type="component" value="Unassembled WGS sequence"/>
</dbReference>
<proteinExistence type="predicted"/>
<dbReference type="Gene3D" id="2.60.40.10">
    <property type="entry name" value="Immunoglobulins"/>
    <property type="match status" value="1"/>
</dbReference>
<accession>A0ABN7NT32</accession>
<evidence type="ECO:0000259" key="1">
    <source>
        <dbReference type="PROSITE" id="PS50835"/>
    </source>
</evidence>